<evidence type="ECO:0000256" key="1">
    <source>
        <dbReference type="ARBA" id="ARBA00004442"/>
    </source>
</evidence>
<reference evidence="6 7" key="1">
    <citation type="submission" date="2016-10" db="EMBL/GenBank/DDBJ databases">
        <authorList>
            <person name="de Groot N.N."/>
        </authorList>
    </citation>
    <scope>NUCLEOTIDE SEQUENCE [LARGE SCALE GENOMIC DNA]</scope>
    <source>
        <strain evidence="6 7">CGMCC 1.7031</strain>
    </source>
</reference>
<accession>A0A1G5JKV2</accession>
<dbReference type="Gene3D" id="3.30.1330.60">
    <property type="entry name" value="OmpA-like domain"/>
    <property type="match status" value="1"/>
</dbReference>
<dbReference type="PANTHER" id="PTHR30329">
    <property type="entry name" value="STATOR ELEMENT OF FLAGELLAR MOTOR COMPLEX"/>
    <property type="match status" value="1"/>
</dbReference>
<dbReference type="InterPro" id="IPR011042">
    <property type="entry name" value="6-blade_b-propeller_TolB-like"/>
</dbReference>
<dbReference type="Pfam" id="PF00691">
    <property type="entry name" value="OmpA"/>
    <property type="match status" value="1"/>
</dbReference>
<dbReference type="GO" id="GO:0009279">
    <property type="term" value="C:cell outer membrane"/>
    <property type="evidence" value="ECO:0007669"/>
    <property type="project" value="UniProtKB-SubCell"/>
</dbReference>
<evidence type="ECO:0000313" key="7">
    <source>
        <dbReference type="Proteomes" id="UP000199354"/>
    </source>
</evidence>
<gene>
    <name evidence="6" type="ORF">SAMN02927903_02772</name>
</gene>
<keyword evidence="2 4" id="KW-0472">Membrane</keyword>
<dbReference type="Proteomes" id="UP000199354">
    <property type="component" value="Unassembled WGS sequence"/>
</dbReference>
<evidence type="ECO:0000256" key="3">
    <source>
        <dbReference type="ARBA" id="ARBA00023237"/>
    </source>
</evidence>
<dbReference type="Gene3D" id="2.120.10.30">
    <property type="entry name" value="TolB, C-terminal domain"/>
    <property type="match status" value="1"/>
</dbReference>
<evidence type="ECO:0000256" key="4">
    <source>
        <dbReference type="PROSITE-ProRule" id="PRU00473"/>
    </source>
</evidence>
<dbReference type="Pfam" id="PF07676">
    <property type="entry name" value="PD40"/>
    <property type="match status" value="3"/>
</dbReference>
<dbReference type="SUPFAM" id="SSF103088">
    <property type="entry name" value="OmpA-like"/>
    <property type="match status" value="1"/>
</dbReference>
<dbReference type="PROSITE" id="PS51123">
    <property type="entry name" value="OMPA_2"/>
    <property type="match status" value="1"/>
</dbReference>
<sequence>MKNNSNKIPNSKFQIPNVVILEFGAWCLEFKASATLVLILCSFVMVAQKPTEKKADGLFEKKSYVKAAEMYEQLPENQKNLQNLGDSYYNNFQMTDAARVYGKLFLMFKDSVKPEFEFRYAHALMGTLDYAKGDEYMGKYLKYPVNTTKFIENLKTNVPYNYQIQLMAKNTTNGDFGMSFYGDKVAFASLRNAESKSFNWNEKPYLDLFSAEVSENQLLTNIQPFPEEINTKTHESNATFSADGKIMYFNRTNDKQVKVGDEKFASVKIFRAEWKDGKWDNIVAVPFSSDNYSTDHPVLTRDGKKLYFSSDMPGSLGSFDIYVVDVNEDGTFGTPQNMGNTINTIHREQFPYINDDGTILYFASDGHQGMGGLDIFQSKSYEGVFARPLNLGETINSHMDDFGYIVDEKKNKGYLSSNRKGSDNLYSFTRVENEARYIVEGEVKDKNTNELLPGTQVTLYDENDKLIGQMVVGAGGDYAFNTEPNKKYRIEAVKDFYIPHSEYFTTNEDGKLRYTIELFMECYDDAEEIITKRQDGKVQIVLENIYFDLNKWDIKPEAARVLDVLVDLCKKYPEMEVELGAHTDSRASYTYNLMLSNRRAASALEYLVKSGIKRKRLRSKGYGEGQPLIQCGDACTEQQHSINRRCEFIILK</sequence>
<protein>
    <submittedName>
        <fullName evidence="6">WD40-like Beta Propeller Repeat</fullName>
    </submittedName>
</protein>
<dbReference type="InterPro" id="IPR036737">
    <property type="entry name" value="OmpA-like_sf"/>
</dbReference>
<dbReference type="PRINTS" id="PR01021">
    <property type="entry name" value="OMPADOMAIN"/>
</dbReference>
<dbReference type="InterPro" id="IPR050330">
    <property type="entry name" value="Bact_OuterMem_StrucFunc"/>
</dbReference>
<keyword evidence="7" id="KW-1185">Reference proteome</keyword>
<comment type="subcellular location">
    <subcellularLocation>
        <location evidence="1">Cell outer membrane</location>
    </subcellularLocation>
</comment>
<dbReference type="InterPro" id="IPR011659">
    <property type="entry name" value="WD40"/>
</dbReference>
<dbReference type="InterPro" id="IPR006664">
    <property type="entry name" value="OMP_bac"/>
</dbReference>
<evidence type="ECO:0000313" key="6">
    <source>
        <dbReference type="EMBL" id="SCY88956.1"/>
    </source>
</evidence>
<feature type="domain" description="OmpA-like" evidence="5">
    <location>
        <begin position="534"/>
        <end position="652"/>
    </location>
</feature>
<name>A0A1G5JKV2_9FLAO</name>
<evidence type="ECO:0000259" key="5">
    <source>
        <dbReference type="PROSITE" id="PS51123"/>
    </source>
</evidence>
<dbReference type="InterPro" id="IPR006665">
    <property type="entry name" value="OmpA-like"/>
</dbReference>
<dbReference type="STRING" id="490189.SAMN02927903_02772"/>
<dbReference type="EMBL" id="FMVF01000014">
    <property type="protein sequence ID" value="SCY88956.1"/>
    <property type="molecule type" value="Genomic_DNA"/>
</dbReference>
<organism evidence="6 7">
    <name type="scientific">Flavobacterium caeni</name>
    <dbReference type="NCBI Taxonomy" id="490189"/>
    <lineage>
        <taxon>Bacteria</taxon>
        <taxon>Pseudomonadati</taxon>
        <taxon>Bacteroidota</taxon>
        <taxon>Flavobacteriia</taxon>
        <taxon>Flavobacteriales</taxon>
        <taxon>Flavobacteriaceae</taxon>
        <taxon>Flavobacterium</taxon>
    </lineage>
</organism>
<dbReference type="PANTHER" id="PTHR30329:SF21">
    <property type="entry name" value="LIPOPROTEIN YIAD-RELATED"/>
    <property type="match status" value="1"/>
</dbReference>
<dbReference type="SUPFAM" id="SSF82171">
    <property type="entry name" value="DPP6 N-terminal domain-like"/>
    <property type="match status" value="1"/>
</dbReference>
<evidence type="ECO:0000256" key="2">
    <source>
        <dbReference type="ARBA" id="ARBA00023136"/>
    </source>
</evidence>
<dbReference type="CDD" id="cd07185">
    <property type="entry name" value="OmpA_C-like"/>
    <property type="match status" value="1"/>
</dbReference>
<dbReference type="Gene3D" id="2.60.40.1120">
    <property type="entry name" value="Carboxypeptidase-like, regulatory domain"/>
    <property type="match status" value="1"/>
</dbReference>
<dbReference type="SUPFAM" id="SSF49478">
    <property type="entry name" value="Cna protein B-type domain"/>
    <property type="match status" value="1"/>
</dbReference>
<dbReference type="OrthoDB" id="9809364at2"/>
<dbReference type="AlphaFoldDB" id="A0A1G5JKV2"/>
<keyword evidence="3" id="KW-0998">Cell outer membrane</keyword>
<proteinExistence type="predicted"/>